<gene>
    <name evidence="2" type="ORF">DM484_18925</name>
</gene>
<evidence type="ECO:0000313" key="3">
    <source>
        <dbReference type="Proteomes" id="UP000249396"/>
    </source>
</evidence>
<sequence>MQSDIQPAAVQQAITAMGNSLELLSANYQSLFGQPASLDHCREAGRTLRCLIKRLADAVEAAISSGSQEVDYDLEEEESGDEAPTGKSVETDGPGEGFDDPLEM</sequence>
<reference evidence="2 3" key="1">
    <citation type="journal article" date="2018" name="Aquat. Microb. Ecol.">
        <title>Gammaproteobacterial methanotrophs dominate.</title>
        <authorList>
            <person name="Rissanen A.J."/>
            <person name="Saarenheimo J."/>
            <person name="Tiirola M."/>
            <person name="Peura S."/>
            <person name="Aalto S.L."/>
            <person name="Karvinen A."/>
            <person name="Nykanen H."/>
        </authorList>
    </citation>
    <scope>NUCLEOTIDE SEQUENCE [LARGE SCALE GENOMIC DNA]</scope>
    <source>
        <strain evidence="2">AMbin10</strain>
    </source>
</reference>
<comment type="caution">
    <text evidence="2">The sequence shown here is derived from an EMBL/GenBank/DDBJ whole genome shotgun (WGS) entry which is preliminary data.</text>
</comment>
<dbReference type="EMBL" id="QJPH01000387">
    <property type="protein sequence ID" value="PZN75368.1"/>
    <property type="molecule type" value="Genomic_DNA"/>
</dbReference>
<evidence type="ECO:0000313" key="2">
    <source>
        <dbReference type="EMBL" id="PZN75368.1"/>
    </source>
</evidence>
<feature type="region of interest" description="Disordered" evidence="1">
    <location>
        <begin position="65"/>
        <end position="104"/>
    </location>
</feature>
<name>A0A2W4R5L0_9GAMM</name>
<evidence type="ECO:0000256" key="1">
    <source>
        <dbReference type="SAM" id="MobiDB-lite"/>
    </source>
</evidence>
<dbReference type="AlphaFoldDB" id="A0A2W4R5L0"/>
<proteinExistence type="predicted"/>
<organism evidence="2 3">
    <name type="scientific">Candidatus Methylumidiphilus alinenensis</name>
    <dbReference type="NCBI Taxonomy" id="2202197"/>
    <lineage>
        <taxon>Bacteria</taxon>
        <taxon>Pseudomonadati</taxon>
        <taxon>Pseudomonadota</taxon>
        <taxon>Gammaproteobacteria</taxon>
        <taxon>Methylococcales</taxon>
        <taxon>Candidatus Methylumidiphilus</taxon>
    </lineage>
</organism>
<accession>A0A2W4R5L0</accession>
<dbReference type="Proteomes" id="UP000249396">
    <property type="component" value="Unassembled WGS sequence"/>
</dbReference>
<protein>
    <submittedName>
        <fullName evidence="2">Uncharacterized protein</fullName>
    </submittedName>
</protein>
<feature type="compositionally biased region" description="Acidic residues" evidence="1">
    <location>
        <begin position="70"/>
        <end position="81"/>
    </location>
</feature>